<feature type="compositionally biased region" description="Basic and acidic residues" evidence="1">
    <location>
        <begin position="427"/>
        <end position="442"/>
    </location>
</feature>
<dbReference type="Proteomes" id="UP000593566">
    <property type="component" value="Unassembled WGS sequence"/>
</dbReference>
<evidence type="ECO:0000313" key="2">
    <source>
        <dbReference type="EMBL" id="KAF6220623.1"/>
    </source>
</evidence>
<dbReference type="AlphaFoldDB" id="A0A8H6FAD9"/>
<dbReference type="RefSeq" id="XP_037150058.1">
    <property type="nucleotide sequence ID" value="XM_037293980.1"/>
</dbReference>
<dbReference type="InterPro" id="IPR043198">
    <property type="entry name" value="Cyclin/Ssn8"/>
</dbReference>
<dbReference type="Gene3D" id="1.10.472.10">
    <property type="entry name" value="Cyclin-like"/>
    <property type="match status" value="2"/>
</dbReference>
<dbReference type="GO" id="GO:0006357">
    <property type="term" value="P:regulation of transcription by RNA polymerase II"/>
    <property type="evidence" value="ECO:0007669"/>
    <property type="project" value="InterPro"/>
</dbReference>
<evidence type="ECO:0000313" key="3">
    <source>
        <dbReference type="Proteomes" id="UP000593566"/>
    </source>
</evidence>
<evidence type="ECO:0008006" key="4">
    <source>
        <dbReference type="Google" id="ProtNLM"/>
    </source>
</evidence>
<accession>A0A8H6FAD9</accession>
<comment type="caution">
    <text evidence="2">The sequence shown here is derived from an EMBL/GenBank/DDBJ whole genome shotgun (WGS) entry which is preliminary data.</text>
</comment>
<gene>
    <name evidence="2" type="ORF">HO133_003056</name>
</gene>
<feature type="region of interest" description="Disordered" evidence="1">
    <location>
        <begin position="422"/>
        <end position="471"/>
    </location>
</feature>
<protein>
    <recommendedName>
        <fullName evidence="4">Cyclin</fullName>
    </recommendedName>
</protein>
<dbReference type="GeneID" id="59331468"/>
<keyword evidence="3" id="KW-1185">Reference proteome</keyword>
<dbReference type="GO" id="GO:0016538">
    <property type="term" value="F:cyclin-dependent protein serine/threonine kinase regulator activity"/>
    <property type="evidence" value="ECO:0007669"/>
    <property type="project" value="InterPro"/>
</dbReference>
<name>A0A8H6FAD9_9LECA</name>
<dbReference type="PANTHER" id="PTHR10026">
    <property type="entry name" value="CYCLIN"/>
    <property type="match status" value="1"/>
</dbReference>
<organism evidence="2 3">
    <name type="scientific">Letharia lupina</name>
    <dbReference type="NCBI Taxonomy" id="560253"/>
    <lineage>
        <taxon>Eukaryota</taxon>
        <taxon>Fungi</taxon>
        <taxon>Dikarya</taxon>
        <taxon>Ascomycota</taxon>
        <taxon>Pezizomycotina</taxon>
        <taxon>Lecanoromycetes</taxon>
        <taxon>OSLEUM clade</taxon>
        <taxon>Lecanoromycetidae</taxon>
        <taxon>Lecanorales</taxon>
        <taxon>Lecanorineae</taxon>
        <taxon>Parmeliaceae</taxon>
        <taxon>Letharia</taxon>
    </lineage>
</organism>
<reference evidence="2 3" key="1">
    <citation type="journal article" date="2020" name="Genomics">
        <title>Complete, high-quality genomes from long-read metagenomic sequencing of two wolf lichen thalli reveals enigmatic genome architecture.</title>
        <authorList>
            <person name="McKenzie S.K."/>
            <person name="Walston R.F."/>
            <person name="Allen J.L."/>
        </authorList>
    </citation>
    <scope>NUCLEOTIDE SEQUENCE [LARGE SCALE GENOMIC DNA]</scope>
    <source>
        <strain evidence="2">WasteWater1</strain>
    </source>
</reference>
<proteinExistence type="predicted"/>
<feature type="compositionally biased region" description="Basic residues" evidence="1">
    <location>
        <begin position="461"/>
        <end position="471"/>
    </location>
</feature>
<feature type="region of interest" description="Disordered" evidence="1">
    <location>
        <begin position="311"/>
        <end position="350"/>
    </location>
</feature>
<sequence length="471" mass="53072">MAPSQIAEPMEHGLVGPHPSYIEIAKPYIFEPKIHECLTVAGVSEAKDDSIRLQGVAWIDSVRKAMHLPVRTYNTAAVYYHKFRLVHPDSNGYIDAAAAALFAACKIEDTLKKSKEILCAAYNLKLTPGEQLTPDDQLFENHSKTIIGLERLMLEASGFDFRNRYPQNLVLKMAKHYHVDRDTVGKTAYNISLDLYRTFAPIKQTTATMAIACVELSGRICEQPVSELEAGKGYTKWRISRPEVMETLLDLLDLYTHHRASTIVGQDHALETFISIRIALNQEASANKYPRHFQSHKKRSITNGAKAANGIMDSKAKKPVTPTTSPRDESLRDITSPTANGGSKPGLKEGTVRFMLNPQRARDEKNAVAEFFKVEEEEYEVEVEVERERRRVLPETKRIRSFKAEPEATIATPYRGDPVEWCGNAPDKPHEGQRKGNGRLEHQVLVQRGPPIVKDEVPGRASKRKKRRRGR</sequence>
<dbReference type="EMBL" id="JACCJB010000016">
    <property type="protein sequence ID" value="KAF6220623.1"/>
    <property type="molecule type" value="Genomic_DNA"/>
</dbReference>
<dbReference type="SUPFAM" id="SSF47954">
    <property type="entry name" value="Cyclin-like"/>
    <property type="match status" value="2"/>
</dbReference>
<evidence type="ECO:0000256" key="1">
    <source>
        <dbReference type="SAM" id="MobiDB-lite"/>
    </source>
</evidence>
<dbReference type="InterPro" id="IPR036915">
    <property type="entry name" value="Cyclin-like_sf"/>
</dbReference>
<dbReference type="FunFam" id="1.10.472.10:FF:000101">
    <property type="entry name" value="Cyclin, putative"/>
    <property type="match status" value="1"/>
</dbReference>